<evidence type="ECO:0000313" key="3">
    <source>
        <dbReference type="Proteomes" id="UP000003011"/>
    </source>
</evidence>
<dbReference type="OrthoDB" id="3192849at2"/>
<comment type="caution">
    <text evidence="2">The sequence shown here is derived from an EMBL/GenBank/DDBJ whole genome shotgun (WGS) entry which is preliminary data.</text>
</comment>
<reference evidence="2 3" key="1">
    <citation type="submission" date="2011-08" db="EMBL/GenBank/DDBJ databases">
        <title>The Genome Sequence of Johnsonella ignava ATCC 51276.</title>
        <authorList>
            <consortium name="The Broad Institute Genome Sequencing Platform"/>
            <person name="Earl A."/>
            <person name="Ward D."/>
            <person name="Feldgarden M."/>
            <person name="Gevers D."/>
            <person name="Izard J."/>
            <person name="Blanton J.M."/>
            <person name="Baranova O.V."/>
            <person name="Dewhirst F.E."/>
            <person name="Young S.K."/>
            <person name="Zeng Q."/>
            <person name="Gargeya S."/>
            <person name="Fitzgerald M."/>
            <person name="Haas B."/>
            <person name="Abouelleil A."/>
            <person name="Alvarado L."/>
            <person name="Arachchi H.M."/>
            <person name="Berlin A."/>
            <person name="Brown A."/>
            <person name="Chapman S.B."/>
            <person name="Chen Z."/>
            <person name="Dunbar C."/>
            <person name="Freedman E."/>
            <person name="Gearin G."/>
            <person name="Gellesch M."/>
            <person name="Goldberg J."/>
            <person name="Griggs A."/>
            <person name="Gujja S."/>
            <person name="Heiman D."/>
            <person name="Howarth C."/>
            <person name="Larson L."/>
            <person name="Lui A."/>
            <person name="MacDonald P.J.P."/>
            <person name="Montmayeur A."/>
            <person name="Murphy C."/>
            <person name="Neiman D."/>
            <person name="Pearson M."/>
            <person name="Priest M."/>
            <person name="Roberts A."/>
            <person name="Saif S."/>
            <person name="Shea T."/>
            <person name="Shenoy N."/>
            <person name="Sisk P."/>
            <person name="Stolte C."/>
            <person name="Sykes S."/>
            <person name="Wortman J."/>
            <person name="Nusbaum C."/>
            <person name="Birren B."/>
        </authorList>
    </citation>
    <scope>NUCLEOTIDE SEQUENCE [LARGE SCALE GENOMIC DNA]</scope>
    <source>
        <strain evidence="2 3">ATCC 51276</strain>
    </source>
</reference>
<dbReference type="Proteomes" id="UP000003011">
    <property type="component" value="Unassembled WGS sequence"/>
</dbReference>
<name>G5GIQ4_9FIRM</name>
<dbReference type="PATRIC" id="fig|679200.3.peg.1531"/>
<evidence type="ECO:0000313" key="2">
    <source>
        <dbReference type="EMBL" id="EHI55308.1"/>
    </source>
</evidence>
<dbReference type="AlphaFoldDB" id="G5GIQ4"/>
<dbReference type="InterPro" id="IPR021778">
    <property type="entry name" value="Se/S_carrier-like"/>
</dbReference>
<dbReference type="HOGENOM" id="CLU_167443_0_0_9"/>
<evidence type="ECO:0000259" key="1">
    <source>
        <dbReference type="Pfam" id="PF11823"/>
    </source>
</evidence>
<proteinExistence type="predicted"/>
<dbReference type="RefSeq" id="WP_005541096.1">
    <property type="nucleotide sequence ID" value="NZ_JH378833.1"/>
</dbReference>
<keyword evidence="3" id="KW-1185">Reference proteome</keyword>
<sequence length="78" mass="8847">MREKKLRIVVVFNTTTDAMAAEVCLKKHKVEGRLIPLPSEISAGCGMSWSSPPDLSEEIEEILKTEGIRYENIYTVYM</sequence>
<dbReference type="EMBL" id="ACZL01000023">
    <property type="protein sequence ID" value="EHI55308.1"/>
    <property type="molecule type" value="Genomic_DNA"/>
</dbReference>
<dbReference type="STRING" id="679200.HMPREF9333_01444"/>
<feature type="domain" description="Putative Se/S carrier protein-like" evidence="1">
    <location>
        <begin position="8"/>
        <end position="74"/>
    </location>
</feature>
<organism evidence="2 3">
    <name type="scientific">Johnsonella ignava ATCC 51276</name>
    <dbReference type="NCBI Taxonomy" id="679200"/>
    <lineage>
        <taxon>Bacteria</taxon>
        <taxon>Bacillati</taxon>
        <taxon>Bacillota</taxon>
        <taxon>Clostridia</taxon>
        <taxon>Lachnospirales</taxon>
        <taxon>Lachnospiraceae</taxon>
        <taxon>Johnsonella</taxon>
    </lineage>
</organism>
<gene>
    <name evidence="2" type="ORF">HMPREF9333_01444</name>
</gene>
<dbReference type="Pfam" id="PF11823">
    <property type="entry name" value="Se_S_carrier"/>
    <property type="match status" value="1"/>
</dbReference>
<protein>
    <recommendedName>
        <fullName evidence="1">Putative Se/S carrier protein-like domain-containing protein</fullName>
    </recommendedName>
</protein>
<dbReference type="eggNOG" id="ENOG5032ZKQ">
    <property type="taxonomic scope" value="Bacteria"/>
</dbReference>
<accession>G5GIQ4</accession>